<dbReference type="Proteomes" id="UP000593567">
    <property type="component" value="Unassembled WGS sequence"/>
</dbReference>
<dbReference type="PROSITE" id="PS50093">
    <property type="entry name" value="PKD"/>
    <property type="match status" value="3"/>
</dbReference>
<keyword evidence="2" id="KW-0812">Transmembrane</keyword>
<dbReference type="PROSITE" id="PS50835">
    <property type="entry name" value="IG_LIKE"/>
    <property type="match status" value="1"/>
</dbReference>
<dbReference type="AlphaFoldDB" id="A0A7J7J3Q9"/>
<feature type="domain" description="PKD" evidence="7">
    <location>
        <begin position="989"/>
        <end position="1075"/>
    </location>
</feature>
<sequence>MSICEIGLLLTLLYSSTVPTSAAEVFYENPCNRTYGIPGYFTQGDGSDSECIESCSIQGKSLSLLYQSLFCFCGDSVCEECGEGNSIPTLTTGPIWPCTNETANSYFLMNQTYLAPNFIFEITQESRYTVSLGLTEDPAENTNGIIVEAYSSDDMSNVLYPPNLHMFSFASFESTYLLRTINEVEVDLYAYRENFMESPYGEVPLQGNPMDCVLSGHCQRETGVVPKRHLGLLDTMKVTCDEHAWVNETFTCQVTVYGEALTLDVDFGDGLSESLHSQVNILDSAEVVIGYTDTEKYFSDASEIDINRTDSEYSYRLTHRLINDHAYIHSVEYSYADVGTFEFSILQPVCTDQFYCHKSVQCTADEKACDAMSIYSEPCPSGSIWSLSQRECVETTDGSGRLGKPKYKTLLTPSVSYEVVHTLSINMSQSGLPANVSIFHKLEDFIEVKPGDVIAIEVTAGSLFMAEIPESDTISCMYQQTNAIHCTHEPLVAAHMYTASIFTVSHTYLEDCKDFTFQVDVSVDSVLTNTTTQTIRPLSRLSNVTLTSPTAYGVTSYPGRGIFHGGPALNADEEDGMIIVATNESAECWSRGTLHIAIPTVCCCLLWCFVVASLLYIYYWLWGDNASNDYELSNAKNNSHKYTEPGTYNITLLTETKGINTTTIRSVLVETKIAGFSLDGMAPANVFGESTSFSVSLTEGSQVMVSFDSGSEFTDTLEHTSPSTQIDYTYPDPGYYLIVITVSNFVSNHSLESWVAVEKKIEGLAISSDLIPYNMDTPEAVAVTLTDGTRVNFTCDIDGSPCVDWDVDWQSNGGIVTFGPGNTNGPETYLLTLTAVNMVTSLVSISSPIDVLREITNPSTTVMGNGVAGNFLVEPLHTIEFIVSFDEGSRVTLKVICDGGYENETYVEDIVDGDMTVSIEFTTDDVYVCDVALTSPIGSNFSETYTFTVQYPIKDVDFGLADFVTANDPVYEDTVTLAFPTYSETLAFILVRSTQTNLPTNCSWSIDFGNGIIETSQEFLTEAGELSPSFALIKAFTHTYTEGGNYTITLTLSNDITGDYTISYDVVLYEEISGVTIANIFHIDEAGNTWPSYPNQEKNSYSYVLHESITDPHYQYEETLLFEGAVSRGSHMTWSWNFGSGDVVTGTDCNTTEYSYFDKVDPGTYQVNLTVSNRLALLLSTRKLCCSEVLKTFS</sequence>
<comment type="caution">
    <text evidence="9">The sequence shown here is derived from an EMBL/GenBank/DDBJ whole genome shotgun (WGS) entry which is preliminary data.</text>
</comment>
<dbReference type="SUPFAM" id="SSF49299">
    <property type="entry name" value="PKD domain"/>
    <property type="match status" value="3"/>
</dbReference>
<evidence type="ECO:0000256" key="4">
    <source>
        <dbReference type="ARBA" id="ARBA00022989"/>
    </source>
</evidence>
<dbReference type="InterPro" id="IPR035986">
    <property type="entry name" value="PKD_dom_sf"/>
</dbReference>
<keyword evidence="10" id="KW-1185">Reference proteome</keyword>
<dbReference type="SMART" id="SM00089">
    <property type="entry name" value="PKD"/>
    <property type="match status" value="3"/>
</dbReference>
<feature type="chain" id="PRO_5029724444" evidence="6">
    <location>
        <begin position="23"/>
        <end position="1194"/>
    </location>
</feature>
<evidence type="ECO:0000259" key="7">
    <source>
        <dbReference type="PROSITE" id="PS50093"/>
    </source>
</evidence>
<dbReference type="InterPro" id="IPR007110">
    <property type="entry name" value="Ig-like_dom"/>
</dbReference>
<gene>
    <name evidence="9" type="ORF">EB796_020953</name>
</gene>
<evidence type="ECO:0000313" key="9">
    <source>
        <dbReference type="EMBL" id="KAF6020745.1"/>
    </source>
</evidence>
<dbReference type="GO" id="GO:0005261">
    <property type="term" value="F:monoatomic cation channel activity"/>
    <property type="evidence" value="ECO:0007669"/>
    <property type="project" value="TreeGrafter"/>
</dbReference>
<evidence type="ECO:0000259" key="8">
    <source>
        <dbReference type="PROSITE" id="PS50835"/>
    </source>
</evidence>
<name>A0A7J7J3Q9_BUGNE</name>
<dbReference type="InterPro" id="IPR000601">
    <property type="entry name" value="PKD_dom"/>
</dbReference>
<dbReference type="Gene3D" id="2.60.40.10">
    <property type="entry name" value="Immunoglobulins"/>
    <property type="match status" value="3"/>
</dbReference>
<feature type="domain" description="PKD" evidence="7">
    <location>
        <begin position="618"/>
        <end position="676"/>
    </location>
</feature>
<dbReference type="Pfam" id="PF00801">
    <property type="entry name" value="PKD"/>
    <property type="match status" value="3"/>
</dbReference>
<evidence type="ECO:0000256" key="5">
    <source>
        <dbReference type="ARBA" id="ARBA00023136"/>
    </source>
</evidence>
<feature type="domain" description="Ig-like" evidence="8">
    <location>
        <begin position="778"/>
        <end position="813"/>
    </location>
</feature>
<organism evidence="9 10">
    <name type="scientific">Bugula neritina</name>
    <name type="common">Brown bryozoan</name>
    <name type="synonym">Sertularia neritina</name>
    <dbReference type="NCBI Taxonomy" id="10212"/>
    <lineage>
        <taxon>Eukaryota</taxon>
        <taxon>Metazoa</taxon>
        <taxon>Spiralia</taxon>
        <taxon>Lophotrochozoa</taxon>
        <taxon>Bryozoa</taxon>
        <taxon>Gymnolaemata</taxon>
        <taxon>Cheilostomatida</taxon>
        <taxon>Flustrina</taxon>
        <taxon>Buguloidea</taxon>
        <taxon>Bugulidae</taxon>
        <taxon>Bugula</taxon>
    </lineage>
</organism>
<dbReference type="CDD" id="cd00146">
    <property type="entry name" value="PKD"/>
    <property type="match status" value="3"/>
</dbReference>
<dbReference type="InterPro" id="IPR022409">
    <property type="entry name" value="PKD/Chitinase_dom"/>
</dbReference>
<evidence type="ECO:0000256" key="6">
    <source>
        <dbReference type="SAM" id="SignalP"/>
    </source>
</evidence>
<keyword evidence="4" id="KW-1133">Transmembrane helix</keyword>
<dbReference type="GO" id="GO:0006816">
    <property type="term" value="P:calcium ion transport"/>
    <property type="evidence" value="ECO:0007669"/>
    <property type="project" value="TreeGrafter"/>
</dbReference>
<evidence type="ECO:0000256" key="3">
    <source>
        <dbReference type="ARBA" id="ARBA00022737"/>
    </source>
</evidence>
<dbReference type="PANTHER" id="PTHR46730:SF4">
    <property type="entry name" value="POLYCYSTIC KIDNEY DISEASE PROTEIN 1-LIKE 1"/>
    <property type="match status" value="1"/>
</dbReference>
<keyword evidence="5" id="KW-0472">Membrane</keyword>
<feature type="signal peptide" evidence="6">
    <location>
        <begin position="1"/>
        <end position="22"/>
    </location>
</feature>
<dbReference type="PANTHER" id="PTHR46730">
    <property type="entry name" value="POLYCYSTIN-1"/>
    <property type="match status" value="1"/>
</dbReference>
<keyword evidence="3" id="KW-0677">Repeat</keyword>
<protein>
    <submittedName>
        <fullName evidence="9">PKD1</fullName>
    </submittedName>
</protein>
<dbReference type="GO" id="GO:0005886">
    <property type="term" value="C:plasma membrane"/>
    <property type="evidence" value="ECO:0007669"/>
    <property type="project" value="TreeGrafter"/>
</dbReference>
<dbReference type="InterPro" id="IPR013783">
    <property type="entry name" value="Ig-like_fold"/>
</dbReference>
<feature type="domain" description="PKD" evidence="7">
    <location>
        <begin position="1129"/>
        <end position="1173"/>
    </location>
</feature>
<evidence type="ECO:0000313" key="10">
    <source>
        <dbReference type="Proteomes" id="UP000593567"/>
    </source>
</evidence>
<proteinExistence type="predicted"/>
<accession>A0A7J7J3Q9</accession>
<evidence type="ECO:0000256" key="1">
    <source>
        <dbReference type="ARBA" id="ARBA00004141"/>
    </source>
</evidence>
<reference evidence="9" key="1">
    <citation type="submission" date="2020-06" db="EMBL/GenBank/DDBJ databases">
        <title>Draft genome of Bugula neritina, a colonial animal packing powerful symbionts and potential medicines.</title>
        <authorList>
            <person name="Rayko M."/>
        </authorList>
    </citation>
    <scope>NUCLEOTIDE SEQUENCE [LARGE SCALE GENOMIC DNA]</scope>
    <source>
        <strain evidence="9">Kwan_BN1</strain>
    </source>
</reference>
<comment type="subcellular location">
    <subcellularLocation>
        <location evidence="1">Membrane</location>
        <topology evidence="1">Multi-pass membrane protein</topology>
    </subcellularLocation>
</comment>
<evidence type="ECO:0000256" key="2">
    <source>
        <dbReference type="ARBA" id="ARBA00022692"/>
    </source>
</evidence>
<keyword evidence="6" id="KW-0732">Signal</keyword>
<dbReference type="EMBL" id="VXIV02003147">
    <property type="protein sequence ID" value="KAF6020745.1"/>
    <property type="molecule type" value="Genomic_DNA"/>
</dbReference>